<accession>A0AAD9V3M1</accession>
<protein>
    <recommendedName>
        <fullName evidence="4">G-protein coupled receptors family 1 profile domain-containing protein</fullName>
    </recommendedName>
</protein>
<sequence length="173" mass="19702">MAMKCTFKHRTSITISRLLTASLIAWSLSVLIHVLSLPYSKAVFLTVSNSFIGLSVAFIIFCHVTVFREVRRHGQGIAAHQITQEAREHFARAKKAFNLTFIIVCVLALCHLPIFFYRIVSSKYTQISSETMFLVDVSGRKQQEITDQAKMECITEKDDTNRKNLSVYRGLLK</sequence>
<gene>
    <name evidence="2" type="ORF">P5673_016993</name>
</gene>
<name>A0AAD9V3M1_ACRCE</name>
<comment type="caution">
    <text evidence="2">The sequence shown here is derived from an EMBL/GenBank/DDBJ whole genome shotgun (WGS) entry which is preliminary data.</text>
</comment>
<dbReference type="AlphaFoldDB" id="A0AAD9V3M1"/>
<dbReference type="SUPFAM" id="SSF81321">
    <property type="entry name" value="Family A G protein-coupled receptor-like"/>
    <property type="match status" value="1"/>
</dbReference>
<feature type="transmembrane region" description="Helical" evidence="1">
    <location>
        <begin position="42"/>
        <end position="67"/>
    </location>
</feature>
<dbReference type="CDD" id="cd00637">
    <property type="entry name" value="7tm_classA_rhodopsin-like"/>
    <property type="match status" value="1"/>
</dbReference>
<dbReference type="EMBL" id="JARQWQ010000037">
    <property type="protein sequence ID" value="KAK2560044.1"/>
    <property type="molecule type" value="Genomic_DNA"/>
</dbReference>
<keyword evidence="1" id="KW-1133">Transmembrane helix</keyword>
<proteinExistence type="predicted"/>
<keyword evidence="1" id="KW-0812">Transmembrane</keyword>
<evidence type="ECO:0000313" key="3">
    <source>
        <dbReference type="Proteomes" id="UP001249851"/>
    </source>
</evidence>
<keyword evidence="1" id="KW-0472">Membrane</keyword>
<feature type="transmembrane region" description="Helical" evidence="1">
    <location>
        <begin position="12"/>
        <end position="36"/>
    </location>
</feature>
<evidence type="ECO:0000313" key="2">
    <source>
        <dbReference type="EMBL" id="KAK2560044.1"/>
    </source>
</evidence>
<evidence type="ECO:0000256" key="1">
    <source>
        <dbReference type="SAM" id="Phobius"/>
    </source>
</evidence>
<reference evidence="2" key="1">
    <citation type="journal article" date="2023" name="G3 (Bethesda)">
        <title>Whole genome assembly and annotation of the endangered Caribbean coral Acropora cervicornis.</title>
        <authorList>
            <person name="Selwyn J.D."/>
            <person name="Vollmer S.V."/>
        </authorList>
    </citation>
    <scope>NUCLEOTIDE SEQUENCE</scope>
    <source>
        <strain evidence="2">K2</strain>
    </source>
</reference>
<organism evidence="2 3">
    <name type="scientific">Acropora cervicornis</name>
    <name type="common">Staghorn coral</name>
    <dbReference type="NCBI Taxonomy" id="6130"/>
    <lineage>
        <taxon>Eukaryota</taxon>
        <taxon>Metazoa</taxon>
        <taxon>Cnidaria</taxon>
        <taxon>Anthozoa</taxon>
        <taxon>Hexacorallia</taxon>
        <taxon>Scleractinia</taxon>
        <taxon>Astrocoeniina</taxon>
        <taxon>Acroporidae</taxon>
        <taxon>Acropora</taxon>
    </lineage>
</organism>
<reference evidence="2" key="2">
    <citation type="journal article" date="2023" name="Science">
        <title>Genomic signatures of disease resistance in endangered staghorn corals.</title>
        <authorList>
            <person name="Vollmer S.V."/>
            <person name="Selwyn J.D."/>
            <person name="Despard B.A."/>
            <person name="Roesel C.L."/>
        </authorList>
    </citation>
    <scope>NUCLEOTIDE SEQUENCE</scope>
    <source>
        <strain evidence="2">K2</strain>
    </source>
</reference>
<keyword evidence="3" id="KW-1185">Reference proteome</keyword>
<evidence type="ECO:0008006" key="4">
    <source>
        <dbReference type="Google" id="ProtNLM"/>
    </source>
</evidence>
<dbReference type="Proteomes" id="UP001249851">
    <property type="component" value="Unassembled WGS sequence"/>
</dbReference>
<dbReference type="Gene3D" id="1.20.1070.10">
    <property type="entry name" value="Rhodopsin 7-helix transmembrane proteins"/>
    <property type="match status" value="1"/>
</dbReference>
<feature type="transmembrane region" description="Helical" evidence="1">
    <location>
        <begin position="96"/>
        <end position="117"/>
    </location>
</feature>